<dbReference type="NCBIfam" id="TIGR00401">
    <property type="entry name" value="msrA"/>
    <property type="match status" value="1"/>
</dbReference>
<evidence type="ECO:0000256" key="5">
    <source>
        <dbReference type="ARBA" id="ARBA00048488"/>
    </source>
</evidence>
<dbReference type="RefSeq" id="WP_149567126.1">
    <property type="nucleotide sequence ID" value="NZ_CP035807.1"/>
</dbReference>
<reference evidence="9 10" key="2">
    <citation type="submission" date="2019-09" db="EMBL/GenBank/DDBJ databases">
        <title>Complete Genome Sequence and Methylome Analysis of free living Spirochaetas.</title>
        <authorList>
            <person name="Leshcheva N."/>
            <person name="Mikheeva N."/>
        </authorList>
    </citation>
    <scope>NUCLEOTIDE SEQUENCE [LARGE SCALE GENOMIC DNA]</scope>
    <source>
        <strain evidence="9 10">P</strain>
    </source>
</reference>
<comment type="catalytic activity">
    <reaction evidence="5">
        <text>L-methionyl-[protein] + [thioredoxin]-disulfide + H2O = L-methionyl-(R)-S-oxide-[protein] + [thioredoxin]-dithiol</text>
        <dbReference type="Rhea" id="RHEA:24164"/>
        <dbReference type="Rhea" id="RHEA-COMP:10698"/>
        <dbReference type="Rhea" id="RHEA-COMP:10700"/>
        <dbReference type="Rhea" id="RHEA-COMP:12313"/>
        <dbReference type="Rhea" id="RHEA-COMP:12314"/>
        <dbReference type="ChEBI" id="CHEBI:15377"/>
        <dbReference type="ChEBI" id="CHEBI:16044"/>
        <dbReference type="ChEBI" id="CHEBI:29950"/>
        <dbReference type="ChEBI" id="CHEBI:45764"/>
        <dbReference type="ChEBI" id="CHEBI:50058"/>
        <dbReference type="EC" id="1.8.4.12"/>
    </reaction>
</comment>
<dbReference type="SUPFAM" id="SSF51316">
    <property type="entry name" value="Mss4-like"/>
    <property type="match status" value="1"/>
</dbReference>
<comment type="function">
    <text evidence="3 7">Has an important function as a repair enzyme for proteins that have been inactivated by oxidation. Catalyzes the reversible oxidation-reduction of methionine sulfoxide in proteins to methionine.</text>
</comment>
<keyword evidence="10" id="KW-1185">Reference proteome</keyword>
<dbReference type="InterPro" id="IPR011057">
    <property type="entry name" value="Mss4-like_sf"/>
</dbReference>
<dbReference type="PANTHER" id="PTHR43774:SF1">
    <property type="entry name" value="PEPTIDE METHIONINE SULFOXIDE REDUCTASE MSRA 2"/>
    <property type="match status" value="1"/>
</dbReference>
<dbReference type="NCBIfam" id="TIGR00357">
    <property type="entry name" value="peptide-methionine (R)-S-oxide reductase MsrB"/>
    <property type="match status" value="1"/>
</dbReference>
<evidence type="ECO:0000256" key="7">
    <source>
        <dbReference type="HAMAP-Rule" id="MF_01401"/>
    </source>
</evidence>
<dbReference type="EC" id="1.8.4.11" evidence="7"/>
<feature type="domain" description="MsrB" evidence="8">
    <location>
        <begin position="49"/>
        <end position="171"/>
    </location>
</feature>
<dbReference type="KEGG" id="sper:EW093_03845"/>
<dbReference type="GO" id="GO:0033744">
    <property type="term" value="F:L-methionine:thioredoxin-disulfide S-oxidoreductase activity"/>
    <property type="evidence" value="ECO:0007669"/>
    <property type="project" value="RHEA"/>
</dbReference>
<accession>A0A5C1Q924</accession>
<organism evidence="9 10">
    <name type="scientific">Thiospirochaeta perfilievii</name>
    <dbReference type="NCBI Taxonomy" id="252967"/>
    <lineage>
        <taxon>Bacteria</taxon>
        <taxon>Pseudomonadati</taxon>
        <taxon>Spirochaetota</taxon>
        <taxon>Spirochaetia</taxon>
        <taxon>Spirochaetales</taxon>
        <taxon>Spirochaetaceae</taxon>
        <taxon>Thiospirochaeta</taxon>
    </lineage>
</organism>
<evidence type="ECO:0000256" key="1">
    <source>
        <dbReference type="ARBA" id="ARBA00023002"/>
    </source>
</evidence>
<evidence type="ECO:0000256" key="4">
    <source>
        <dbReference type="ARBA" id="ARBA00047806"/>
    </source>
</evidence>
<evidence type="ECO:0000256" key="2">
    <source>
        <dbReference type="ARBA" id="ARBA00023268"/>
    </source>
</evidence>
<sequence length="360" mass="41199">MRKYNIIVILIVVAIGFPIFSKGNKDSYKPEIEGVLPPNTSGEYIKPSIKELQERLTNIQFLVTQKNSTERAYNNRYWDNHDEGIYVDIVSGEPLFSSTDKFDSGTGWPSFTKPLEPTNIVNLEDKSYNLTRVEVRSLYADSHLGHLFSDGPKPTGNRYCINSASLLFIPKDELKSSGYGYYLYLFNDIEFETAVFAGGCFWGVEAIFESINGVIDVKSGYSGGKKSSANYKSVSSGLTKHAEAVLVEFDPSIITYNQLLEVFFRVAHDPTQLNYQGPDKGPQYRSQIFYTNNYQRDKAKDYIKSLEDDVVTLLSKLEEFYVAETYHQDFLKLNPNNPYILYWDMPKLDHLKREFPELLK</sequence>
<dbReference type="NCBIfam" id="NF004042">
    <property type="entry name" value="PRK05550.1"/>
    <property type="match status" value="1"/>
</dbReference>
<evidence type="ECO:0000259" key="8">
    <source>
        <dbReference type="PROSITE" id="PS51790"/>
    </source>
</evidence>
<evidence type="ECO:0000256" key="6">
    <source>
        <dbReference type="ARBA" id="ARBA00048782"/>
    </source>
</evidence>
<dbReference type="Gene3D" id="3.30.1060.10">
    <property type="entry name" value="Peptide methionine sulphoxide reductase MsrA"/>
    <property type="match status" value="1"/>
</dbReference>
<name>A0A5C1Q924_9SPIO</name>
<dbReference type="InterPro" id="IPR002579">
    <property type="entry name" value="Met_Sox_Rdtase_MsrB_dom"/>
</dbReference>
<dbReference type="Pfam" id="PF01641">
    <property type="entry name" value="SelR"/>
    <property type="match status" value="1"/>
</dbReference>
<dbReference type="Proteomes" id="UP000323824">
    <property type="component" value="Chromosome"/>
</dbReference>
<comment type="similarity">
    <text evidence="7">Belongs to the MsrA Met sulfoxide reductase family.</text>
</comment>
<gene>
    <name evidence="7" type="primary">msrA</name>
    <name evidence="9" type="ORF">EW093_03845</name>
</gene>
<dbReference type="InterPro" id="IPR036509">
    <property type="entry name" value="Met_Sox_Rdtase_MsrA_sf"/>
</dbReference>
<keyword evidence="1 7" id="KW-0560">Oxidoreductase</keyword>
<feature type="active site" evidence="7">
    <location>
        <position position="200"/>
    </location>
</feature>
<protein>
    <recommendedName>
        <fullName evidence="7">Peptide methionine sulfoxide reductase MsrA</fullName>
        <shortName evidence="7">Protein-methionine-S-oxide reductase</shortName>
        <ecNumber evidence="7">1.8.4.11</ecNumber>
    </recommendedName>
    <alternativeName>
        <fullName evidence="7">Peptide-methionine (S)-S-oxide reductase</fullName>
        <shortName evidence="7">Peptide Met(O) reductase</shortName>
    </alternativeName>
</protein>
<comment type="catalytic activity">
    <reaction evidence="6 7">
        <text>[thioredoxin]-disulfide + L-methionine + H2O = L-methionine (S)-S-oxide + [thioredoxin]-dithiol</text>
        <dbReference type="Rhea" id="RHEA:19993"/>
        <dbReference type="Rhea" id="RHEA-COMP:10698"/>
        <dbReference type="Rhea" id="RHEA-COMP:10700"/>
        <dbReference type="ChEBI" id="CHEBI:15377"/>
        <dbReference type="ChEBI" id="CHEBI:29950"/>
        <dbReference type="ChEBI" id="CHEBI:50058"/>
        <dbReference type="ChEBI" id="CHEBI:57844"/>
        <dbReference type="ChEBI" id="CHEBI:58772"/>
        <dbReference type="EC" id="1.8.4.11"/>
    </reaction>
</comment>
<dbReference type="SUPFAM" id="SSF55068">
    <property type="entry name" value="Peptide methionine sulfoxide reductase"/>
    <property type="match status" value="1"/>
</dbReference>
<dbReference type="Pfam" id="PF01625">
    <property type="entry name" value="PMSR"/>
    <property type="match status" value="1"/>
</dbReference>
<dbReference type="OrthoDB" id="4174719at2"/>
<dbReference type="Gene3D" id="2.170.150.20">
    <property type="entry name" value="Peptide methionine sulfoxide reductase"/>
    <property type="match status" value="1"/>
</dbReference>
<dbReference type="GO" id="GO:0033743">
    <property type="term" value="F:peptide-methionine (R)-S-oxide reductase activity"/>
    <property type="evidence" value="ECO:0007669"/>
    <property type="project" value="UniProtKB-EC"/>
</dbReference>
<evidence type="ECO:0000313" key="10">
    <source>
        <dbReference type="Proteomes" id="UP000323824"/>
    </source>
</evidence>
<dbReference type="FunFam" id="2.170.150.20:FF:000003">
    <property type="entry name" value="Peptide methionine sulfoxide reductase MsrB"/>
    <property type="match status" value="1"/>
</dbReference>
<comment type="catalytic activity">
    <reaction evidence="4 7">
        <text>L-methionyl-[protein] + [thioredoxin]-disulfide + H2O = L-methionyl-(S)-S-oxide-[protein] + [thioredoxin]-dithiol</text>
        <dbReference type="Rhea" id="RHEA:14217"/>
        <dbReference type="Rhea" id="RHEA-COMP:10698"/>
        <dbReference type="Rhea" id="RHEA-COMP:10700"/>
        <dbReference type="Rhea" id="RHEA-COMP:12313"/>
        <dbReference type="Rhea" id="RHEA-COMP:12315"/>
        <dbReference type="ChEBI" id="CHEBI:15377"/>
        <dbReference type="ChEBI" id="CHEBI:16044"/>
        <dbReference type="ChEBI" id="CHEBI:29950"/>
        <dbReference type="ChEBI" id="CHEBI:44120"/>
        <dbReference type="ChEBI" id="CHEBI:50058"/>
        <dbReference type="EC" id="1.8.4.11"/>
    </reaction>
</comment>
<dbReference type="HAMAP" id="MF_01401">
    <property type="entry name" value="MsrA"/>
    <property type="match status" value="1"/>
</dbReference>
<evidence type="ECO:0000256" key="3">
    <source>
        <dbReference type="ARBA" id="ARBA00024679"/>
    </source>
</evidence>
<dbReference type="GO" id="GO:0008113">
    <property type="term" value="F:peptide-methionine (S)-S-oxide reductase activity"/>
    <property type="evidence" value="ECO:0007669"/>
    <property type="project" value="UniProtKB-UniRule"/>
</dbReference>
<keyword evidence="2" id="KW-0511">Multifunctional enzyme</keyword>
<dbReference type="PROSITE" id="PS51790">
    <property type="entry name" value="MSRB"/>
    <property type="match status" value="1"/>
</dbReference>
<evidence type="ECO:0000313" key="9">
    <source>
        <dbReference type="EMBL" id="QEN03868.1"/>
    </source>
</evidence>
<dbReference type="PANTHER" id="PTHR43774">
    <property type="entry name" value="PEPTIDE METHIONINE SULFOXIDE REDUCTASE"/>
    <property type="match status" value="1"/>
</dbReference>
<proteinExistence type="inferred from homology"/>
<dbReference type="EMBL" id="CP035807">
    <property type="protein sequence ID" value="QEN03868.1"/>
    <property type="molecule type" value="Genomic_DNA"/>
</dbReference>
<reference evidence="9 10" key="1">
    <citation type="submission" date="2019-02" db="EMBL/GenBank/DDBJ databases">
        <authorList>
            <person name="Fomenkov A."/>
            <person name="Dubinina G."/>
            <person name="Grabovich M."/>
            <person name="Vincze T."/>
            <person name="Roberts R.J."/>
        </authorList>
    </citation>
    <scope>NUCLEOTIDE SEQUENCE [LARGE SCALE GENOMIC DNA]</scope>
    <source>
        <strain evidence="9 10">P</strain>
    </source>
</reference>
<dbReference type="InterPro" id="IPR002569">
    <property type="entry name" value="Met_Sox_Rdtase_MsrA_dom"/>
</dbReference>
<dbReference type="AlphaFoldDB" id="A0A5C1Q924"/>